<proteinExistence type="predicted"/>
<keyword evidence="2" id="KW-1185">Reference proteome</keyword>
<gene>
    <name evidence="1" type="ORF">K488DRAFT_78095</name>
</gene>
<evidence type="ECO:0000313" key="2">
    <source>
        <dbReference type="Proteomes" id="UP000814128"/>
    </source>
</evidence>
<organism evidence="1 2">
    <name type="scientific">Vararia minispora EC-137</name>
    <dbReference type="NCBI Taxonomy" id="1314806"/>
    <lineage>
        <taxon>Eukaryota</taxon>
        <taxon>Fungi</taxon>
        <taxon>Dikarya</taxon>
        <taxon>Basidiomycota</taxon>
        <taxon>Agaricomycotina</taxon>
        <taxon>Agaricomycetes</taxon>
        <taxon>Russulales</taxon>
        <taxon>Lachnocladiaceae</taxon>
        <taxon>Vararia</taxon>
    </lineage>
</organism>
<evidence type="ECO:0000313" key="1">
    <source>
        <dbReference type="EMBL" id="KAI0033090.1"/>
    </source>
</evidence>
<name>A0ACB8QNH5_9AGAM</name>
<reference evidence="1" key="2">
    <citation type="journal article" date="2022" name="New Phytol.">
        <title>Evolutionary transition to the ectomycorrhizal habit in the genomes of a hyperdiverse lineage of mushroom-forming fungi.</title>
        <authorList>
            <person name="Looney B."/>
            <person name="Miyauchi S."/>
            <person name="Morin E."/>
            <person name="Drula E."/>
            <person name="Courty P.E."/>
            <person name="Kohler A."/>
            <person name="Kuo A."/>
            <person name="LaButti K."/>
            <person name="Pangilinan J."/>
            <person name="Lipzen A."/>
            <person name="Riley R."/>
            <person name="Andreopoulos W."/>
            <person name="He G."/>
            <person name="Johnson J."/>
            <person name="Nolan M."/>
            <person name="Tritt A."/>
            <person name="Barry K.W."/>
            <person name="Grigoriev I.V."/>
            <person name="Nagy L.G."/>
            <person name="Hibbett D."/>
            <person name="Henrissat B."/>
            <person name="Matheny P.B."/>
            <person name="Labbe J."/>
            <person name="Martin F.M."/>
        </authorList>
    </citation>
    <scope>NUCLEOTIDE SEQUENCE</scope>
    <source>
        <strain evidence="1">EC-137</strain>
    </source>
</reference>
<reference evidence="1" key="1">
    <citation type="submission" date="2021-02" db="EMBL/GenBank/DDBJ databases">
        <authorList>
            <consortium name="DOE Joint Genome Institute"/>
            <person name="Ahrendt S."/>
            <person name="Looney B.P."/>
            <person name="Miyauchi S."/>
            <person name="Morin E."/>
            <person name="Drula E."/>
            <person name="Courty P.E."/>
            <person name="Chicoki N."/>
            <person name="Fauchery L."/>
            <person name="Kohler A."/>
            <person name="Kuo A."/>
            <person name="Labutti K."/>
            <person name="Pangilinan J."/>
            <person name="Lipzen A."/>
            <person name="Riley R."/>
            <person name="Andreopoulos W."/>
            <person name="He G."/>
            <person name="Johnson J."/>
            <person name="Barry K.W."/>
            <person name="Grigoriev I.V."/>
            <person name="Nagy L."/>
            <person name="Hibbett D."/>
            <person name="Henrissat B."/>
            <person name="Matheny P.B."/>
            <person name="Labbe J."/>
            <person name="Martin F."/>
        </authorList>
    </citation>
    <scope>NUCLEOTIDE SEQUENCE</scope>
    <source>
        <strain evidence="1">EC-137</strain>
    </source>
</reference>
<comment type="caution">
    <text evidence="1">The sequence shown here is derived from an EMBL/GenBank/DDBJ whole genome shotgun (WGS) entry which is preliminary data.</text>
</comment>
<sequence>MSVPATINPSELWDVPVNTDGFDGDLGNCEHITQVFADDTMKARMMHTFRGAVSWRAQRMHDNIHAPKRRKLASPQCGLCKKTMARPFVCLQCSFAGCWKDEHFTEHLMDEGHGFGVDTNSGAVFCIECDDFIYEQSLDTLYRNTVLTTDERNTHFLLDKKRRESFRPWIPLTKDTAALETATVIPCQSRRGLLNLGQTCFLNVVLQSLVHNPLLRNYYLADKHNRLLCEAMDCTSCEMDKLFNEMYTSSPAPFGPASLLAATWRTSGGVSGYAQHDAHECFIALLNALHASSHGATEAGCACVVHTAFGGTLQSEVRCGRCANPSKTPEACFDISLGLGDSDGADTLAGCLVRFTQPEKLGVKEYACPKCGKAATEAASKRMSILKLPPILSFQFKRFEQTSGDKGTTRKINTPVRIPSSINMAPYTSAAQAAPKADPATFTSASRSSRFRGALTDIRHRHPGPEGMYEYDLFAVINHEGDLNTGHYTNFSRFEDEWYRFDDEKHAPCSLGSVLGCPVPIYMTFYVKRELEYRPGGPLAGSSSSVREATAEREARPEQDAHGVGELEFP</sequence>
<protein>
    <submittedName>
        <fullName evidence="1">Cysteine proteinase</fullName>
    </submittedName>
</protein>
<dbReference type="EMBL" id="MU273528">
    <property type="protein sequence ID" value="KAI0033090.1"/>
    <property type="molecule type" value="Genomic_DNA"/>
</dbReference>
<dbReference type="Proteomes" id="UP000814128">
    <property type="component" value="Unassembled WGS sequence"/>
</dbReference>
<accession>A0ACB8QNH5</accession>